<dbReference type="PROSITE" id="PS51257">
    <property type="entry name" value="PROKAR_LIPOPROTEIN"/>
    <property type="match status" value="1"/>
</dbReference>
<keyword evidence="3" id="KW-1185">Reference proteome</keyword>
<gene>
    <name evidence="2" type="ORF">OIK40_09165</name>
</gene>
<evidence type="ECO:0008006" key="4">
    <source>
        <dbReference type="Google" id="ProtNLM"/>
    </source>
</evidence>
<dbReference type="EMBL" id="JAQQXQ010000006">
    <property type="protein sequence ID" value="MDC8754808.1"/>
    <property type="molecule type" value="Genomic_DNA"/>
</dbReference>
<name>A0ABT5JPU7_9SPHN</name>
<accession>A0ABT5JPU7</accession>
<feature type="compositionally biased region" description="Basic and acidic residues" evidence="1">
    <location>
        <begin position="63"/>
        <end position="80"/>
    </location>
</feature>
<evidence type="ECO:0000256" key="1">
    <source>
        <dbReference type="SAM" id="MobiDB-lite"/>
    </source>
</evidence>
<evidence type="ECO:0000313" key="3">
    <source>
        <dbReference type="Proteomes" id="UP001216558"/>
    </source>
</evidence>
<protein>
    <recommendedName>
        <fullName evidence="4">Lipoprotein</fullName>
    </recommendedName>
</protein>
<evidence type="ECO:0000313" key="2">
    <source>
        <dbReference type="EMBL" id="MDC8754808.1"/>
    </source>
</evidence>
<dbReference type="Proteomes" id="UP001216558">
    <property type="component" value="Unassembled WGS sequence"/>
</dbReference>
<reference evidence="2 3" key="1">
    <citation type="submission" date="2022-10" db="EMBL/GenBank/DDBJ databases">
        <title>Erythrobacter sp. sf7 Genome sequencing.</title>
        <authorList>
            <person name="Park S."/>
        </authorList>
    </citation>
    <scope>NUCLEOTIDE SEQUENCE [LARGE SCALE GENOMIC DNA]</scope>
    <source>
        <strain evidence="3">sf7</strain>
    </source>
</reference>
<organism evidence="2 3">
    <name type="scientific">Erythrobacter fulvus</name>
    <dbReference type="NCBI Taxonomy" id="2987523"/>
    <lineage>
        <taxon>Bacteria</taxon>
        <taxon>Pseudomonadati</taxon>
        <taxon>Pseudomonadota</taxon>
        <taxon>Alphaproteobacteria</taxon>
        <taxon>Sphingomonadales</taxon>
        <taxon>Erythrobacteraceae</taxon>
        <taxon>Erythrobacter/Porphyrobacter group</taxon>
        <taxon>Erythrobacter</taxon>
    </lineage>
</organism>
<dbReference type="RefSeq" id="WP_273677995.1">
    <property type="nucleotide sequence ID" value="NZ_JAQQXQ010000006.1"/>
</dbReference>
<comment type="caution">
    <text evidence="2">The sequence shown here is derived from an EMBL/GenBank/DDBJ whole genome shotgun (WGS) entry which is preliminary data.</text>
</comment>
<sequence>MNTDRFALAIAGSVLLSGCATYGNMEGAYDPAGFGEANRQSYAAMIVNPEPVYTEDMTASGEKAADAVERYRKDEVKQPDRPSTGDTPGG</sequence>
<feature type="region of interest" description="Disordered" evidence="1">
    <location>
        <begin position="56"/>
        <end position="90"/>
    </location>
</feature>
<proteinExistence type="predicted"/>